<dbReference type="OrthoDB" id="1394818at2759"/>
<dbReference type="AlphaFoldDB" id="A0A507F8J7"/>
<evidence type="ECO:0000313" key="1">
    <source>
        <dbReference type="EMBL" id="TPX72464.1"/>
    </source>
</evidence>
<sequence length="111" mass="11875">MSPIPANPNLVDYGKHCGGFILNPATCKPGLVCILGPLADRGGLCARKSVRRDCSIVQLSFPTIDFGKTCNRASHFVWNEKFDLVSLSVTDAKLTGGLPSFLAGLKSLRVL</sequence>
<reference evidence="1 2" key="1">
    <citation type="journal article" date="2019" name="Sci. Rep.">
        <title>Comparative genomics of chytrid fungi reveal insights into the obligate biotrophic and pathogenic lifestyle of Synchytrium endobioticum.</title>
        <authorList>
            <person name="van de Vossenberg B.T.L.H."/>
            <person name="Warris S."/>
            <person name="Nguyen H.D.T."/>
            <person name="van Gent-Pelzer M.P.E."/>
            <person name="Joly D.L."/>
            <person name="van de Geest H.C."/>
            <person name="Bonants P.J.M."/>
            <person name="Smith D.S."/>
            <person name="Levesque C.A."/>
            <person name="van der Lee T.A.J."/>
        </authorList>
    </citation>
    <scope>NUCLEOTIDE SEQUENCE [LARGE SCALE GENOMIC DNA]</scope>
    <source>
        <strain evidence="1 2">CBS 675.73</strain>
    </source>
</reference>
<accession>A0A507F8J7</accession>
<keyword evidence="2" id="KW-1185">Reference proteome</keyword>
<organism evidence="1 2">
    <name type="scientific">Chytriomyces confervae</name>
    <dbReference type="NCBI Taxonomy" id="246404"/>
    <lineage>
        <taxon>Eukaryota</taxon>
        <taxon>Fungi</taxon>
        <taxon>Fungi incertae sedis</taxon>
        <taxon>Chytridiomycota</taxon>
        <taxon>Chytridiomycota incertae sedis</taxon>
        <taxon>Chytridiomycetes</taxon>
        <taxon>Chytridiales</taxon>
        <taxon>Chytriomycetaceae</taxon>
        <taxon>Chytriomyces</taxon>
    </lineage>
</organism>
<evidence type="ECO:0000313" key="2">
    <source>
        <dbReference type="Proteomes" id="UP000320333"/>
    </source>
</evidence>
<name>A0A507F8J7_9FUNG</name>
<proteinExistence type="predicted"/>
<protein>
    <submittedName>
        <fullName evidence="1">Uncharacterized protein</fullName>
    </submittedName>
</protein>
<comment type="caution">
    <text evidence="1">The sequence shown here is derived from an EMBL/GenBank/DDBJ whole genome shotgun (WGS) entry which is preliminary data.</text>
</comment>
<gene>
    <name evidence="1" type="ORF">CcCBS67573_g05861</name>
</gene>
<dbReference type="EMBL" id="QEAP01000226">
    <property type="protein sequence ID" value="TPX72464.1"/>
    <property type="molecule type" value="Genomic_DNA"/>
</dbReference>
<dbReference type="Proteomes" id="UP000320333">
    <property type="component" value="Unassembled WGS sequence"/>
</dbReference>